<dbReference type="Proteomes" id="UP000644756">
    <property type="component" value="Unassembled WGS sequence"/>
</dbReference>
<dbReference type="PANTHER" id="PTHR23526">
    <property type="entry name" value="INTEGRAL MEMBRANE TRANSPORT PROTEIN-RELATED"/>
    <property type="match status" value="1"/>
</dbReference>
<dbReference type="EMBL" id="BMGR01000011">
    <property type="protein sequence ID" value="GGG14278.1"/>
    <property type="molecule type" value="Genomic_DNA"/>
</dbReference>
<gene>
    <name evidence="8" type="ORF">GCM10010916_33960</name>
</gene>
<dbReference type="AlphaFoldDB" id="A0A917FYK4"/>
<keyword evidence="5 6" id="KW-0472">Membrane</keyword>
<evidence type="ECO:0000256" key="6">
    <source>
        <dbReference type="SAM" id="Phobius"/>
    </source>
</evidence>
<dbReference type="InterPro" id="IPR036259">
    <property type="entry name" value="MFS_trans_sf"/>
</dbReference>
<feature type="domain" description="Major facilitator superfamily (MFS) profile" evidence="7">
    <location>
        <begin position="7"/>
        <end position="405"/>
    </location>
</feature>
<dbReference type="InterPro" id="IPR052528">
    <property type="entry name" value="Sugar_transport-like"/>
</dbReference>
<dbReference type="PROSITE" id="PS50850">
    <property type="entry name" value="MFS"/>
    <property type="match status" value="1"/>
</dbReference>
<dbReference type="RefSeq" id="WP_188532259.1">
    <property type="nucleotide sequence ID" value="NZ_BMGR01000011.1"/>
</dbReference>
<comment type="caution">
    <text evidence="8">The sequence shown here is derived from an EMBL/GenBank/DDBJ whole genome shotgun (WGS) entry which is preliminary data.</text>
</comment>
<feature type="transmembrane region" description="Helical" evidence="6">
    <location>
        <begin position="150"/>
        <end position="168"/>
    </location>
</feature>
<dbReference type="Gene3D" id="1.20.1250.20">
    <property type="entry name" value="MFS general substrate transporter like domains"/>
    <property type="match status" value="2"/>
</dbReference>
<organism evidence="8 9">
    <name type="scientific">Paenibacillus abyssi</name>
    <dbReference type="NCBI Taxonomy" id="1340531"/>
    <lineage>
        <taxon>Bacteria</taxon>
        <taxon>Bacillati</taxon>
        <taxon>Bacillota</taxon>
        <taxon>Bacilli</taxon>
        <taxon>Bacillales</taxon>
        <taxon>Paenibacillaceae</taxon>
        <taxon>Paenibacillus</taxon>
    </lineage>
</organism>
<evidence type="ECO:0000256" key="5">
    <source>
        <dbReference type="ARBA" id="ARBA00023136"/>
    </source>
</evidence>
<feature type="transmembrane region" description="Helical" evidence="6">
    <location>
        <begin position="231"/>
        <end position="251"/>
    </location>
</feature>
<feature type="transmembrane region" description="Helical" evidence="6">
    <location>
        <begin position="263"/>
        <end position="285"/>
    </location>
</feature>
<feature type="transmembrane region" description="Helical" evidence="6">
    <location>
        <begin position="382"/>
        <end position="400"/>
    </location>
</feature>
<keyword evidence="3 6" id="KW-0812">Transmembrane</keyword>
<feature type="transmembrane region" description="Helical" evidence="6">
    <location>
        <begin position="174"/>
        <end position="197"/>
    </location>
</feature>
<dbReference type="SUPFAM" id="SSF103473">
    <property type="entry name" value="MFS general substrate transporter"/>
    <property type="match status" value="1"/>
</dbReference>
<name>A0A917FYK4_9BACL</name>
<keyword evidence="9" id="KW-1185">Reference proteome</keyword>
<evidence type="ECO:0000259" key="7">
    <source>
        <dbReference type="PROSITE" id="PS50850"/>
    </source>
</evidence>
<dbReference type="Pfam" id="PF07690">
    <property type="entry name" value="MFS_1"/>
    <property type="match status" value="1"/>
</dbReference>
<dbReference type="GO" id="GO:0022857">
    <property type="term" value="F:transmembrane transporter activity"/>
    <property type="evidence" value="ECO:0007669"/>
    <property type="project" value="InterPro"/>
</dbReference>
<feature type="transmembrane region" description="Helical" evidence="6">
    <location>
        <begin position="318"/>
        <end position="340"/>
    </location>
</feature>
<protein>
    <submittedName>
        <fullName evidence="8">MFS transporter</fullName>
    </submittedName>
</protein>
<evidence type="ECO:0000256" key="1">
    <source>
        <dbReference type="ARBA" id="ARBA00004651"/>
    </source>
</evidence>
<feature type="transmembrane region" description="Helical" evidence="6">
    <location>
        <begin position="80"/>
        <end position="99"/>
    </location>
</feature>
<sequence>MDSHKRNYFLIFMDGIFFHNAMTFLSINAIMTYFLNELGAATFEIGLANALVSIGAIASQPFFAQKVMNLSYKLHTFVKYLFIQRTLFLLFVLTIPVFSVSNPQLMILLFFVFWALFNFFVGAYGPFYMTLFAKMVGVQQRGRLRGYSGGLGNLLALGSAYAASVILNEVAYPYNYTIIFGIGAIILLFDVLCFALMKEEPDQVTPIDMNFFQYFKSIPVTFRENRTFKTIVISFCFMMISQVSLAYYALYAVRVYEISASQAVLFTAITGLINIIGNIVFGIIADKYSHRLVLLVSSLCAVAAGVLIVSIYELFAVYAAFALSTLGFCGFFLSSGVLIIENVKHERLAMYVSVNSVLTLIVSAVVTLGSSFLIDIISFESVFIVAGVSGLVSGIILFNFNRLNTKIKEPFGTSSEI</sequence>
<evidence type="ECO:0000313" key="8">
    <source>
        <dbReference type="EMBL" id="GGG14278.1"/>
    </source>
</evidence>
<accession>A0A917FYK4</accession>
<dbReference type="GO" id="GO:0005886">
    <property type="term" value="C:plasma membrane"/>
    <property type="evidence" value="ECO:0007669"/>
    <property type="project" value="UniProtKB-SubCell"/>
</dbReference>
<comment type="subcellular location">
    <subcellularLocation>
        <location evidence="1">Cell membrane</location>
        <topology evidence="1">Multi-pass membrane protein</topology>
    </subcellularLocation>
</comment>
<feature type="transmembrane region" description="Helical" evidence="6">
    <location>
        <begin position="40"/>
        <end position="59"/>
    </location>
</feature>
<proteinExistence type="predicted"/>
<feature type="transmembrane region" description="Helical" evidence="6">
    <location>
        <begin position="7"/>
        <end position="34"/>
    </location>
</feature>
<evidence type="ECO:0000256" key="4">
    <source>
        <dbReference type="ARBA" id="ARBA00022989"/>
    </source>
</evidence>
<feature type="transmembrane region" description="Helical" evidence="6">
    <location>
        <begin position="105"/>
        <end position="129"/>
    </location>
</feature>
<evidence type="ECO:0000313" key="9">
    <source>
        <dbReference type="Proteomes" id="UP000644756"/>
    </source>
</evidence>
<feature type="transmembrane region" description="Helical" evidence="6">
    <location>
        <begin position="292"/>
        <end position="312"/>
    </location>
</feature>
<dbReference type="PANTHER" id="PTHR23526:SF1">
    <property type="entry name" value="MAJOR FACILITATOR SUPERFAMILY MFS_1"/>
    <property type="match status" value="1"/>
</dbReference>
<reference evidence="8" key="2">
    <citation type="submission" date="2020-09" db="EMBL/GenBank/DDBJ databases">
        <authorList>
            <person name="Sun Q."/>
            <person name="Zhou Y."/>
        </authorList>
    </citation>
    <scope>NUCLEOTIDE SEQUENCE</scope>
    <source>
        <strain evidence="8">CGMCC 1.12987</strain>
    </source>
</reference>
<reference evidence="8" key="1">
    <citation type="journal article" date="2014" name="Int. J. Syst. Evol. Microbiol.">
        <title>Complete genome sequence of Corynebacterium casei LMG S-19264T (=DSM 44701T), isolated from a smear-ripened cheese.</title>
        <authorList>
            <consortium name="US DOE Joint Genome Institute (JGI-PGF)"/>
            <person name="Walter F."/>
            <person name="Albersmeier A."/>
            <person name="Kalinowski J."/>
            <person name="Ruckert C."/>
        </authorList>
    </citation>
    <scope>NUCLEOTIDE SEQUENCE</scope>
    <source>
        <strain evidence="8">CGMCC 1.12987</strain>
    </source>
</reference>
<keyword evidence="4 6" id="KW-1133">Transmembrane helix</keyword>
<dbReference type="InterPro" id="IPR011701">
    <property type="entry name" value="MFS"/>
</dbReference>
<evidence type="ECO:0000256" key="3">
    <source>
        <dbReference type="ARBA" id="ARBA00022692"/>
    </source>
</evidence>
<feature type="transmembrane region" description="Helical" evidence="6">
    <location>
        <begin position="352"/>
        <end position="376"/>
    </location>
</feature>
<evidence type="ECO:0000256" key="2">
    <source>
        <dbReference type="ARBA" id="ARBA00022448"/>
    </source>
</evidence>
<keyword evidence="2" id="KW-0813">Transport</keyword>
<dbReference type="InterPro" id="IPR020846">
    <property type="entry name" value="MFS_dom"/>
</dbReference>